<dbReference type="SUPFAM" id="SSF55136">
    <property type="entry name" value="Probable bacterial effector-binding domain"/>
    <property type="match status" value="1"/>
</dbReference>
<sequence>MEWIERLNSAINYIEEHLTDEIDFDEISKITLCSSYHFQRMFAYMADVPLSEYIRRRKMSRAAADLQDASNKVIDVSLKYGYDSPTAFNRAFQRIHGIAPSEARGGLHSLKAYPPISFKISIKGDCVMDYRIEKKEAFRIVGLSIPLEKEIEKNFEVVPAMWGQAAQNGMIEKLANMMDGEVKGLLGVSSCNEESDWKYYIAVASNQEAETGLEEFMVPEATWAIFRGNGTNISIQELEKQIVTDWLPTSGYEYGNAPDVEVYINPNPENAIYEVWIPVVKKN</sequence>
<evidence type="ECO:0000259" key="4">
    <source>
        <dbReference type="PROSITE" id="PS01124"/>
    </source>
</evidence>
<dbReference type="InterPro" id="IPR018060">
    <property type="entry name" value="HTH_AraC"/>
</dbReference>
<dbReference type="GO" id="GO:0003700">
    <property type="term" value="F:DNA-binding transcription factor activity"/>
    <property type="evidence" value="ECO:0007669"/>
    <property type="project" value="InterPro"/>
</dbReference>
<reference evidence="5 6" key="1">
    <citation type="submission" date="2018-02" db="EMBL/GenBank/DDBJ databases">
        <title>Genomic Encyclopedia of Archaeal and Bacterial Type Strains, Phase II (KMG-II): from individual species to whole genera.</title>
        <authorList>
            <person name="Goeker M."/>
        </authorList>
    </citation>
    <scope>NUCLEOTIDE SEQUENCE [LARGE SCALE GENOMIC DNA]</scope>
    <source>
        <strain evidence="5 6">DSM 3808</strain>
    </source>
</reference>
<dbReference type="PROSITE" id="PS01124">
    <property type="entry name" value="HTH_ARAC_FAMILY_2"/>
    <property type="match status" value="1"/>
</dbReference>
<keyword evidence="3" id="KW-0804">Transcription</keyword>
<dbReference type="Proteomes" id="UP000237749">
    <property type="component" value="Unassembled WGS sequence"/>
</dbReference>
<accession>A0A2S6HVG8</accession>
<dbReference type="Gene3D" id="3.20.80.10">
    <property type="entry name" value="Regulatory factor, effector binding domain"/>
    <property type="match status" value="1"/>
</dbReference>
<dbReference type="InterPro" id="IPR009057">
    <property type="entry name" value="Homeodomain-like_sf"/>
</dbReference>
<feature type="domain" description="HTH araC/xylS-type" evidence="4">
    <location>
        <begin position="8"/>
        <end position="106"/>
    </location>
</feature>
<dbReference type="Gene3D" id="1.10.10.60">
    <property type="entry name" value="Homeodomain-like"/>
    <property type="match status" value="2"/>
</dbReference>
<dbReference type="RefSeq" id="WP_104436009.1">
    <property type="nucleotide sequence ID" value="NZ_PTJA01000003.1"/>
</dbReference>
<dbReference type="EMBL" id="PTJA01000003">
    <property type="protein sequence ID" value="PPK81946.1"/>
    <property type="molecule type" value="Genomic_DNA"/>
</dbReference>
<dbReference type="PROSITE" id="PS00041">
    <property type="entry name" value="HTH_ARAC_FAMILY_1"/>
    <property type="match status" value="1"/>
</dbReference>
<dbReference type="Pfam" id="PF12833">
    <property type="entry name" value="HTH_18"/>
    <property type="match status" value="1"/>
</dbReference>
<dbReference type="InterPro" id="IPR018062">
    <property type="entry name" value="HTH_AraC-typ_CS"/>
</dbReference>
<keyword evidence="6" id="KW-1185">Reference proteome</keyword>
<evidence type="ECO:0000256" key="1">
    <source>
        <dbReference type="ARBA" id="ARBA00023015"/>
    </source>
</evidence>
<proteinExistence type="predicted"/>
<evidence type="ECO:0000256" key="2">
    <source>
        <dbReference type="ARBA" id="ARBA00023125"/>
    </source>
</evidence>
<dbReference type="PANTHER" id="PTHR47504:SF5">
    <property type="entry name" value="RIGHT ORIGIN-BINDING PROTEIN"/>
    <property type="match status" value="1"/>
</dbReference>
<dbReference type="SMART" id="SM00342">
    <property type="entry name" value="HTH_ARAC"/>
    <property type="match status" value="1"/>
</dbReference>
<keyword evidence="2" id="KW-0238">DNA-binding</keyword>
<dbReference type="SMART" id="SM00871">
    <property type="entry name" value="AraC_E_bind"/>
    <property type="match status" value="1"/>
</dbReference>
<dbReference type="PRINTS" id="PR00032">
    <property type="entry name" value="HTHARAC"/>
</dbReference>
<organism evidence="5 6">
    <name type="scientific">Lacrimispora xylanisolvens</name>
    <dbReference type="NCBI Taxonomy" id="384636"/>
    <lineage>
        <taxon>Bacteria</taxon>
        <taxon>Bacillati</taxon>
        <taxon>Bacillota</taxon>
        <taxon>Clostridia</taxon>
        <taxon>Lachnospirales</taxon>
        <taxon>Lachnospiraceae</taxon>
        <taxon>Lacrimispora</taxon>
    </lineage>
</organism>
<dbReference type="InterPro" id="IPR011256">
    <property type="entry name" value="Reg_factor_effector_dom_sf"/>
</dbReference>
<comment type="caution">
    <text evidence="5">The sequence shown here is derived from an EMBL/GenBank/DDBJ whole genome shotgun (WGS) entry which is preliminary data.</text>
</comment>
<gene>
    <name evidence="5" type="ORF">BXY41_103156</name>
</gene>
<keyword evidence="1" id="KW-0805">Transcription regulation</keyword>
<dbReference type="SUPFAM" id="SSF46689">
    <property type="entry name" value="Homeodomain-like"/>
    <property type="match status" value="2"/>
</dbReference>
<dbReference type="InterPro" id="IPR010499">
    <property type="entry name" value="AraC_E-bd"/>
</dbReference>
<dbReference type="PANTHER" id="PTHR47504">
    <property type="entry name" value="RIGHT ORIGIN-BINDING PROTEIN"/>
    <property type="match status" value="1"/>
</dbReference>
<evidence type="ECO:0000313" key="6">
    <source>
        <dbReference type="Proteomes" id="UP000237749"/>
    </source>
</evidence>
<dbReference type="Pfam" id="PF06445">
    <property type="entry name" value="GyrI-like"/>
    <property type="match status" value="1"/>
</dbReference>
<name>A0A2S6HVG8_9FIRM</name>
<dbReference type="InterPro" id="IPR020449">
    <property type="entry name" value="Tscrpt_reg_AraC-type_HTH"/>
</dbReference>
<dbReference type="InterPro" id="IPR050959">
    <property type="entry name" value="MarA-like"/>
</dbReference>
<evidence type="ECO:0000313" key="5">
    <source>
        <dbReference type="EMBL" id="PPK81946.1"/>
    </source>
</evidence>
<dbReference type="AlphaFoldDB" id="A0A2S6HVG8"/>
<evidence type="ECO:0000256" key="3">
    <source>
        <dbReference type="ARBA" id="ARBA00023163"/>
    </source>
</evidence>
<protein>
    <submittedName>
        <fullName evidence="5">AraC family transcriptional regulator</fullName>
    </submittedName>
</protein>
<dbReference type="OrthoDB" id="9816011at2"/>
<dbReference type="InterPro" id="IPR029442">
    <property type="entry name" value="GyrI-like"/>
</dbReference>
<dbReference type="GO" id="GO:0043565">
    <property type="term" value="F:sequence-specific DNA binding"/>
    <property type="evidence" value="ECO:0007669"/>
    <property type="project" value="InterPro"/>
</dbReference>